<evidence type="ECO:0000313" key="3">
    <source>
        <dbReference type="Proteomes" id="UP000295678"/>
    </source>
</evidence>
<accession>A0A4R3MI70</accession>
<comment type="caution">
    <text evidence="2">The sequence shown here is derived from an EMBL/GenBank/DDBJ whole genome shotgun (WGS) entry which is preliminary data.</text>
</comment>
<feature type="transmembrane region" description="Helical" evidence="1">
    <location>
        <begin position="25"/>
        <end position="52"/>
    </location>
</feature>
<dbReference type="EMBL" id="SMAK01000003">
    <property type="protein sequence ID" value="TCT12069.1"/>
    <property type="molecule type" value="Genomic_DNA"/>
</dbReference>
<protein>
    <submittedName>
        <fullName evidence="2">Uncharacterized protein</fullName>
    </submittedName>
</protein>
<keyword evidence="1" id="KW-0812">Transmembrane</keyword>
<dbReference type="Proteomes" id="UP000295678">
    <property type="component" value="Unassembled WGS sequence"/>
</dbReference>
<dbReference type="RefSeq" id="WP_132805948.1">
    <property type="nucleotide sequence ID" value="NZ_SMAK01000003.1"/>
</dbReference>
<dbReference type="AlphaFoldDB" id="A0A4R3MI70"/>
<sequence>MVVLRLCEAVTAACLSRRLLHRCRALALAVAAGAGALPVAAADWGLAVFLIAERTTDRASQASYAPGDRARTRLAVENRGAVGLSDIRIEIEFVGAVPVLSAMREAADWTAEADRLRTVIATLDPGQSVEFPVVVELADGTERGARGTGGEARIRVTVPASGETVVTQARWPIVGCARAYHDALRLVRLSEFADLRAAVEASLTPDTDLPGRLIFVRAPADSTAPAKFAGQIARTRGVDGFFTTEDARWVAGRVIRDIDAYLGQDLYPGLCTGVVQWTAAMEAQVDRFARRAAQTRALLDAFLPAVSDTAASIGGGLAAEIGGEIGGEGSGPGRHDAELLAAELLAALGTRTDGLSGAGVFAAAQGWIGSGSHGLGEAERRAVDAAFAMLERQWYLEMAATRADAVADGFARTLEAIRAAHGATCTCRR</sequence>
<keyword evidence="1" id="KW-1133">Transmembrane helix</keyword>
<evidence type="ECO:0000256" key="1">
    <source>
        <dbReference type="SAM" id="Phobius"/>
    </source>
</evidence>
<keyword evidence="1" id="KW-0472">Membrane</keyword>
<evidence type="ECO:0000313" key="2">
    <source>
        <dbReference type="EMBL" id="TCT12069.1"/>
    </source>
</evidence>
<reference evidence="2 3" key="1">
    <citation type="submission" date="2019-03" db="EMBL/GenBank/DDBJ databases">
        <title>Genomic Encyclopedia of Type Strains, Phase IV (KMG-IV): sequencing the most valuable type-strain genomes for metagenomic binning, comparative biology and taxonomic classification.</title>
        <authorList>
            <person name="Goeker M."/>
        </authorList>
    </citation>
    <scope>NUCLEOTIDE SEQUENCE [LARGE SCALE GENOMIC DNA]</scope>
    <source>
        <strain evidence="2 3">DSM 19345</strain>
    </source>
</reference>
<keyword evidence="3" id="KW-1185">Reference proteome</keyword>
<dbReference type="OrthoDB" id="7906449at2"/>
<name>A0A4R3MI70_9HYPH</name>
<proteinExistence type="predicted"/>
<organism evidence="2 3">
    <name type="scientific">Tepidamorphus gemmatus</name>
    <dbReference type="NCBI Taxonomy" id="747076"/>
    <lineage>
        <taxon>Bacteria</taxon>
        <taxon>Pseudomonadati</taxon>
        <taxon>Pseudomonadota</taxon>
        <taxon>Alphaproteobacteria</taxon>
        <taxon>Hyphomicrobiales</taxon>
        <taxon>Tepidamorphaceae</taxon>
        <taxon>Tepidamorphus</taxon>
    </lineage>
</organism>
<gene>
    <name evidence="2" type="ORF">EDC22_103384</name>
</gene>